<reference evidence="1" key="1">
    <citation type="journal article" date="2019" name="bioRxiv">
        <title>The Genome of the Zebra Mussel, Dreissena polymorpha: A Resource for Invasive Species Research.</title>
        <authorList>
            <person name="McCartney M.A."/>
            <person name="Auch B."/>
            <person name="Kono T."/>
            <person name="Mallez S."/>
            <person name="Zhang Y."/>
            <person name="Obille A."/>
            <person name="Becker A."/>
            <person name="Abrahante J.E."/>
            <person name="Garbe J."/>
            <person name="Badalamenti J.P."/>
            <person name="Herman A."/>
            <person name="Mangelson H."/>
            <person name="Liachko I."/>
            <person name="Sullivan S."/>
            <person name="Sone E.D."/>
            <person name="Koren S."/>
            <person name="Silverstein K.A.T."/>
            <person name="Beckman K.B."/>
            <person name="Gohl D.M."/>
        </authorList>
    </citation>
    <scope>NUCLEOTIDE SEQUENCE</scope>
    <source>
        <strain evidence="1">Duluth1</strain>
        <tissue evidence="1">Whole animal</tissue>
    </source>
</reference>
<protein>
    <submittedName>
        <fullName evidence="1">Uncharacterized protein</fullName>
    </submittedName>
</protein>
<accession>A0A9D4KQS1</accession>
<dbReference type="Proteomes" id="UP000828390">
    <property type="component" value="Unassembled WGS sequence"/>
</dbReference>
<dbReference type="AlphaFoldDB" id="A0A9D4KQS1"/>
<keyword evidence="2" id="KW-1185">Reference proteome</keyword>
<dbReference type="EMBL" id="JAIWYP010000004">
    <property type="protein sequence ID" value="KAH3843829.1"/>
    <property type="molecule type" value="Genomic_DNA"/>
</dbReference>
<evidence type="ECO:0000313" key="2">
    <source>
        <dbReference type="Proteomes" id="UP000828390"/>
    </source>
</evidence>
<proteinExistence type="predicted"/>
<gene>
    <name evidence="1" type="ORF">DPMN_117360</name>
</gene>
<sequence>MAIAIHIITQERTNTSVIKNMAKVINLTFCFEFRICSLLRCCTIFTADILEALGSTVDPCPSMYEELGPAAFDIVDTCPAAEDNGMVICMARTLFLRLSAMATSVYMTLVVKNKTTNKLVKIYS</sequence>
<comment type="caution">
    <text evidence="1">The sequence shown here is derived from an EMBL/GenBank/DDBJ whole genome shotgun (WGS) entry which is preliminary data.</text>
</comment>
<reference evidence="1" key="2">
    <citation type="submission" date="2020-11" db="EMBL/GenBank/DDBJ databases">
        <authorList>
            <person name="McCartney M.A."/>
            <person name="Auch B."/>
            <person name="Kono T."/>
            <person name="Mallez S."/>
            <person name="Becker A."/>
            <person name="Gohl D.M."/>
            <person name="Silverstein K.A.T."/>
            <person name="Koren S."/>
            <person name="Bechman K.B."/>
            <person name="Herman A."/>
            <person name="Abrahante J.E."/>
            <person name="Garbe J."/>
        </authorList>
    </citation>
    <scope>NUCLEOTIDE SEQUENCE</scope>
    <source>
        <strain evidence="1">Duluth1</strain>
        <tissue evidence="1">Whole animal</tissue>
    </source>
</reference>
<evidence type="ECO:0000313" key="1">
    <source>
        <dbReference type="EMBL" id="KAH3843829.1"/>
    </source>
</evidence>
<organism evidence="1 2">
    <name type="scientific">Dreissena polymorpha</name>
    <name type="common">Zebra mussel</name>
    <name type="synonym">Mytilus polymorpha</name>
    <dbReference type="NCBI Taxonomy" id="45954"/>
    <lineage>
        <taxon>Eukaryota</taxon>
        <taxon>Metazoa</taxon>
        <taxon>Spiralia</taxon>
        <taxon>Lophotrochozoa</taxon>
        <taxon>Mollusca</taxon>
        <taxon>Bivalvia</taxon>
        <taxon>Autobranchia</taxon>
        <taxon>Heteroconchia</taxon>
        <taxon>Euheterodonta</taxon>
        <taxon>Imparidentia</taxon>
        <taxon>Neoheterodontei</taxon>
        <taxon>Myida</taxon>
        <taxon>Dreissenoidea</taxon>
        <taxon>Dreissenidae</taxon>
        <taxon>Dreissena</taxon>
    </lineage>
</organism>
<name>A0A9D4KQS1_DREPO</name>